<protein>
    <submittedName>
        <fullName evidence="1">Uncharacterized protein</fullName>
    </submittedName>
</protein>
<sequence length="71" mass="8097">MKHRERYTVTAEADRIAPDWLAARINYDTVNFVYKIVDGAVKLKGVRIGHEIAKINDVIVLKTDKLCVEGR</sequence>
<reference evidence="1" key="1">
    <citation type="journal article" date="2021" name="Proc. Natl. Acad. Sci. U.S.A.">
        <title>A Catalog of Tens of Thousands of Viruses from Human Metagenomes Reveals Hidden Associations with Chronic Diseases.</title>
        <authorList>
            <person name="Tisza M.J."/>
            <person name="Buck C.B."/>
        </authorList>
    </citation>
    <scope>NUCLEOTIDE SEQUENCE</scope>
    <source>
        <strain evidence="1">Ct7BG1</strain>
    </source>
</reference>
<name>A0A8S5U4H7_9CAUD</name>
<organism evidence="1">
    <name type="scientific">Siphoviridae sp. ct7BG1</name>
    <dbReference type="NCBI Taxonomy" id="2825349"/>
    <lineage>
        <taxon>Viruses</taxon>
        <taxon>Duplodnaviria</taxon>
        <taxon>Heunggongvirae</taxon>
        <taxon>Uroviricota</taxon>
        <taxon>Caudoviricetes</taxon>
    </lineage>
</organism>
<accession>A0A8S5U4H7</accession>
<evidence type="ECO:0000313" key="1">
    <source>
        <dbReference type="EMBL" id="DAF89364.1"/>
    </source>
</evidence>
<dbReference type="EMBL" id="BK016008">
    <property type="protein sequence ID" value="DAF89364.1"/>
    <property type="molecule type" value="Genomic_DNA"/>
</dbReference>
<proteinExistence type="predicted"/>